<organism evidence="1 2">
    <name type="scientific">Carnobacterium maltaromaticum LMA28</name>
    <dbReference type="NCBI Taxonomy" id="1234679"/>
    <lineage>
        <taxon>Bacteria</taxon>
        <taxon>Bacillati</taxon>
        <taxon>Bacillota</taxon>
        <taxon>Bacilli</taxon>
        <taxon>Lactobacillales</taxon>
        <taxon>Carnobacteriaceae</taxon>
        <taxon>Carnobacterium</taxon>
    </lineage>
</organism>
<accession>K8E5P0</accession>
<dbReference type="STRING" id="1234679.BN424_2653"/>
<sequence length="141" mass="16398">MELTKEEIKDIATKNFNELIESCENLTINQKRVAFKRIIQDEVEPGEVGVLVRQKLSEHLEFLNASADLTPEQLIVLEHLKSCYKQSSNAPILTFATFAWEHFCASHAKEVKEAYEYLTNAEEFEMIQEFIWWGMENRNGV</sequence>
<dbReference type="RefSeq" id="WP_015077146.1">
    <property type="nucleotide sequence ID" value="NC_019425.2"/>
</dbReference>
<keyword evidence="2" id="KW-1185">Reference proteome</keyword>
<name>K8E5P0_CARML</name>
<dbReference type="Proteomes" id="UP000000212">
    <property type="component" value="Chromosome"/>
</dbReference>
<protein>
    <submittedName>
        <fullName evidence="1">Uncharacterized protein</fullName>
    </submittedName>
</protein>
<dbReference type="EMBL" id="HE999757">
    <property type="protein sequence ID" value="CCO12092.2"/>
    <property type="molecule type" value="Genomic_DNA"/>
</dbReference>
<gene>
    <name evidence="1" type="ORF">BN424_2653</name>
</gene>
<dbReference type="HOGENOM" id="CLU_1821893_0_0_9"/>
<dbReference type="KEGG" id="cml:BN424_2653"/>
<reference evidence="2" key="1">
    <citation type="journal article" date="2013" name="Genome Announc.">
        <title>Complete Chromosome Sequence of Carnobacterium maltaromaticum LMA 28.</title>
        <authorList>
            <person name="Cailliez-Grimal C."/>
            <person name="Chaillou S."/>
            <person name="Anba-Mondoloni J."/>
            <person name="Loux V."/>
            <person name="Afzal M.I."/>
            <person name="Rahman A."/>
            <person name="Kergourlay G."/>
            <person name="Champomier-Verges M.C."/>
            <person name="Zagorec M."/>
            <person name="Dalgaard P."/>
            <person name="Leisner J.J."/>
            <person name="Prevost H."/>
            <person name="Revol-Junelles A.M."/>
            <person name="Borges F."/>
        </authorList>
    </citation>
    <scope>NUCLEOTIDE SEQUENCE</scope>
    <source>
        <strain evidence="2">LMA28</strain>
    </source>
</reference>
<evidence type="ECO:0000313" key="2">
    <source>
        <dbReference type="Proteomes" id="UP000000212"/>
    </source>
</evidence>
<evidence type="ECO:0000313" key="1">
    <source>
        <dbReference type="EMBL" id="CCO12092.2"/>
    </source>
</evidence>
<proteinExistence type="predicted"/>
<dbReference type="AlphaFoldDB" id="K8E5P0"/>